<dbReference type="PATRIC" id="fig|1132509.6.peg.1597"/>
<dbReference type="EMBL" id="AOMB01000020">
    <property type="protein sequence ID" value="EMA39251.1"/>
    <property type="molecule type" value="Genomic_DNA"/>
</dbReference>
<accession>M0M0P6</accession>
<dbReference type="AlphaFoldDB" id="M0M0P6"/>
<feature type="compositionally biased region" description="Polar residues" evidence="1">
    <location>
        <begin position="49"/>
        <end position="66"/>
    </location>
</feature>
<sequence>MNRGGGRLGRRTFLALGVSTSLAGCVGGGGGSSNDSTTAGQRTLEESTEGSTVAQAPSNTPATTGTVDGGWEPVRIDSDRDEPRATAIVGSGESLGGFTVWNDAETTRKIDISVRRRITETPSFEGSYRLESDAYVGIDISTAGDYVVSVGLADDDPERIEFTVDDCNEQGLSVAVRSSGKVEWSGISTMMACMTATLTGGRYTSTHGPPSEGSVTTR</sequence>
<protein>
    <recommendedName>
        <fullName evidence="2">Ig-like domain-containing protein</fullName>
    </recommendedName>
</protein>
<keyword evidence="4" id="KW-1185">Reference proteome</keyword>
<gene>
    <name evidence="3" type="ORF">C447_07033</name>
</gene>
<dbReference type="RefSeq" id="WP_007692282.1">
    <property type="nucleotide sequence ID" value="NZ_AJRK01000375.1"/>
</dbReference>
<reference evidence="3 4" key="1">
    <citation type="journal article" date="2014" name="PLoS Genet.">
        <title>Phylogenetically driven sequencing of extremely halophilic archaea reveals strategies for static and dynamic osmo-response.</title>
        <authorList>
            <person name="Becker E.A."/>
            <person name="Seitzer P.M."/>
            <person name="Tritt A."/>
            <person name="Larsen D."/>
            <person name="Krusor M."/>
            <person name="Yao A.I."/>
            <person name="Wu D."/>
            <person name="Madern D."/>
            <person name="Eisen J.A."/>
            <person name="Darling A.E."/>
            <person name="Facciotti M.T."/>
        </authorList>
    </citation>
    <scope>NUCLEOTIDE SEQUENCE [LARGE SCALE GENOMIC DNA]</scope>
    <source>
        <strain evidence="3 4">100A6</strain>
    </source>
</reference>
<name>M0M0P6_9EURY</name>
<evidence type="ECO:0000259" key="2">
    <source>
        <dbReference type="Pfam" id="PF25942"/>
    </source>
</evidence>
<dbReference type="Pfam" id="PF25942">
    <property type="entry name" value="Ig_halo"/>
    <property type="match status" value="1"/>
</dbReference>
<evidence type="ECO:0000313" key="4">
    <source>
        <dbReference type="Proteomes" id="UP000011566"/>
    </source>
</evidence>
<comment type="caution">
    <text evidence="3">The sequence shown here is derived from an EMBL/GenBank/DDBJ whole genome shotgun (WGS) entry which is preliminary data.</text>
</comment>
<dbReference type="PROSITE" id="PS51257">
    <property type="entry name" value="PROKAR_LIPOPROTEIN"/>
    <property type="match status" value="1"/>
</dbReference>
<proteinExistence type="predicted"/>
<dbReference type="InterPro" id="IPR058929">
    <property type="entry name" value="Ig_halo"/>
</dbReference>
<organism evidence="3 4">
    <name type="scientific">Halococcus hamelinensis 100A6</name>
    <dbReference type="NCBI Taxonomy" id="1132509"/>
    <lineage>
        <taxon>Archaea</taxon>
        <taxon>Methanobacteriati</taxon>
        <taxon>Methanobacteriota</taxon>
        <taxon>Stenosarchaea group</taxon>
        <taxon>Halobacteria</taxon>
        <taxon>Halobacteriales</taxon>
        <taxon>Halococcaceae</taxon>
        <taxon>Halococcus</taxon>
    </lineage>
</organism>
<evidence type="ECO:0000256" key="1">
    <source>
        <dbReference type="SAM" id="MobiDB-lite"/>
    </source>
</evidence>
<feature type="region of interest" description="Disordered" evidence="1">
    <location>
        <begin position="24"/>
        <end position="81"/>
    </location>
</feature>
<dbReference type="OrthoDB" id="313543at2157"/>
<feature type="domain" description="Ig-like" evidence="2">
    <location>
        <begin position="107"/>
        <end position="185"/>
    </location>
</feature>
<dbReference type="Proteomes" id="UP000011566">
    <property type="component" value="Unassembled WGS sequence"/>
</dbReference>
<evidence type="ECO:0000313" key="3">
    <source>
        <dbReference type="EMBL" id="EMA39251.1"/>
    </source>
</evidence>